<accession>A0A8H7QAW8</accession>
<organism evidence="3 4">
    <name type="scientific">Umbelopsis vinacea</name>
    <dbReference type="NCBI Taxonomy" id="44442"/>
    <lineage>
        <taxon>Eukaryota</taxon>
        <taxon>Fungi</taxon>
        <taxon>Fungi incertae sedis</taxon>
        <taxon>Mucoromycota</taxon>
        <taxon>Mucoromycotina</taxon>
        <taxon>Umbelopsidomycetes</taxon>
        <taxon>Umbelopsidales</taxon>
        <taxon>Umbelopsidaceae</taxon>
        <taxon>Umbelopsis</taxon>
    </lineage>
</organism>
<dbReference type="Proteomes" id="UP000612746">
    <property type="component" value="Unassembled WGS sequence"/>
</dbReference>
<dbReference type="Gene3D" id="3.10.110.10">
    <property type="entry name" value="Ubiquitin Conjugating Enzyme"/>
    <property type="match status" value="1"/>
</dbReference>
<dbReference type="InterPro" id="IPR016135">
    <property type="entry name" value="UBQ-conjugating_enzyme/RWD"/>
</dbReference>
<comment type="caution">
    <text evidence="3">The sequence shown here is derived from an EMBL/GenBank/DDBJ whole genome shotgun (WGS) entry which is preliminary data.</text>
</comment>
<dbReference type="OrthoDB" id="1158011at2759"/>
<keyword evidence="1" id="KW-0812">Transmembrane</keyword>
<keyword evidence="2" id="KW-0732">Signal</keyword>
<protein>
    <submittedName>
        <fullName evidence="3">Uncharacterized protein</fullName>
    </submittedName>
</protein>
<keyword evidence="1" id="KW-1133">Transmembrane helix</keyword>
<feature type="transmembrane region" description="Helical" evidence="1">
    <location>
        <begin position="133"/>
        <end position="150"/>
    </location>
</feature>
<sequence length="159" mass="17773">MSDFHPSSWNPSWSVATILNGLLSFMVTDETTTGSIKTNDAEKRIYAARSHKFNTSSSKFRDIFPEFCLPEILTRPQHDNAPSHNMTQRRTRTTANANPVALATAQIVADTGASATAAVQQNRQSRFNQWRRWLLVLVVCVYLILAKISSRSNIDSSSN</sequence>
<dbReference type="EMBL" id="JAEPRA010000001">
    <property type="protein sequence ID" value="KAG2189272.1"/>
    <property type="molecule type" value="Genomic_DNA"/>
</dbReference>
<proteinExistence type="predicted"/>
<gene>
    <name evidence="3" type="ORF">INT44_004414</name>
</gene>
<feature type="chain" id="PRO_5034873449" evidence="2">
    <location>
        <begin position="29"/>
        <end position="159"/>
    </location>
</feature>
<evidence type="ECO:0000313" key="4">
    <source>
        <dbReference type="Proteomes" id="UP000612746"/>
    </source>
</evidence>
<keyword evidence="4" id="KW-1185">Reference proteome</keyword>
<reference evidence="3" key="1">
    <citation type="submission" date="2020-12" db="EMBL/GenBank/DDBJ databases">
        <title>Metabolic potential, ecology and presence of endohyphal bacteria is reflected in genomic diversity of Mucoromycotina.</title>
        <authorList>
            <person name="Muszewska A."/>
            <person name="Okrasinska A."/>
            <person name="Steczkiewicz K."/>
            <person name="Drgas O."/>
            <person name="Orlowska M."/>
            <person name="Perlinska-Lenart U."/>
            <person name="Aleksandrzak-Piekarczyk T."/>
            <person name="Szatraj K."/>
            <person name="Zielenkiewicz U."/>
            <person name="Pilsyk S."/>
            <person name="Malc E."/>
            <person name="Mieczkowski P."/>
            <person name="Kruszewska J.S."/>
            <person name="Biernat P."/>
            <person name="Pawlowska J."/>
        </authorList>
    </citation>
    <scope>NUCLEOTIDE SEQUENCE</scope>
    <source>
        <strain evidence="3">WA0000051536</strain>
    </source>
</reference>
<keyword evidence="1" id="KW-0472">Membrane</keyword>
<dbReference type="SUPFAM" id="SSF54495">
    <property type="entry name" value="UBC-like"/>
    <property type="match status" value="1"/>
</dbReference>
<name>A0A8H7QAW8_9FUNG</name>
<dbReference type="AlphaFoldDB" id="A0A8H7QAW8"/>
<evidence type="ECO:0000256" key="2">
    <source>
        <dbReference type="SAM" id="SignalP"/>
    </source>
</evidence>
<evidence type="ECO:0000313" key="3">
    <source>
        <dbReference type="EMBL" id="KAG2189272.1"/>
    </source>
</evidence>
<evidence type="ECO:0000256" key="1">
    <source>
        <dbReference type="SAM" id="Phobius"/>
    </source>
</evidence>
<feature type="signal peptide" evidence="2">
    <location>
        <begin position="1"/>
        <end position="28"/>
    </location>
</feature>